<proteinExistence type="predicted"/>
<dbReference type="PROSITE" id="PS51379">
    <property type="entry name" value="4FE4S_FER_2"/>
    <property type="match status" value="4"/>
</dbReference>
<keyword evidence="10" id="KW-1185">Reference proteome</keyword>
<evidence type="ECO:0000256" key="6">
    <source>
        <dbReference type="ARBA" id="ARBA00023004"/>
    </source>
</evidence>
<evidence type="ECO:0000256" key="1">
    <source>
        <dbReference type="ARBA" id="ARBA00022448"/>
    </source>
</evidence>
<dbReference type="AlphaFoldDB" id="A0A097R0X0"/>
<dbReference type="InterPro" id="IPR004496">
    <property type="entry name" value="NapF"/>
</dbReference>
<keyword evidence="3" id="KW-0479">Metal-binding</keyword>
<dbReference type="HOGENOM" id="CLU_077329_1_0_6"/>
<feature type="domain" description="4Fe-4S ferredoxin-type" evidence="8">
    <location>
        <begin position="156"/>
        <end position="185"/>
    </location>
</feature>
<dbReference type="Pfam" id="PF12838">
    <property type="entry name" value="Fer4_7"/>
    <property type="match status" value="2"/>
</dbReference>
<protein>
    <submittedName>
        <fullName evidence="9">Ferredoxin</fullName>
    </submittedName>
</protein>
<evidence type="ECO:0000313" key="9">
    <source>
        <dbReference type="EMBL" id="AIU72379.1"/>
    </source>
</evidence>
<dbReference type="RefSeq" id="WP_025800956.1">
    <property type="nucleotide sequence ID" value="NZ_CP009706.1"/>
</dbReference>
<evidence type="ECO:0000256" key="4">
    <source>
        <dbReference type="ARBA" id="ARBA00022737"/>
    </source>
</evidence>
<evidence type="ECO:0000256" key="7">
    <source>
        <dbReference type="ARBA" id="ARBA00023014"/>
    </source>
</evidence>
<dbReference type="InterPro" id="IPR017896">
    <property type="entry name" value="4Fe4S_Fe-S-bd"/>
</dbReference>
<dbReference type="NCBIfam" id="TIGR00402">
    <property type="entry name" value="napF"/>
    <property type="match status" value="1"/>
</dbReference>
<organism evidence="9 10">
    <name type="scientific">Hafnia alvei FB1</name>
    <dbReference type="NCBI Taxonomy" id="1453496"/>
    <lineage>
        <taxon>Bacteria</taxon>
        <taxon>Pseudomonadati</taxon>
        <taxon>Pseudomonadota</taxon>
        <taxon>Gammaproteobacteria</taxon>
        <taxon>Enterobacterales</taxon>
        <taxon>Hafniaceae</taxon>
        <taxon>Hafnia</taxon>
    </lineage>
</organism>
<dbReference type="PANTHER" id="PTHR43687">
    <property type="entry name" value="ADENYLYLSULFATE REDUCTASE, BETA SUBUNIT"/>
    <property type="match status" value="1"/>
</dbReference>
<dbReference type="OrthoDB" id="9808559at2"/>
<keyword evidence="7" id="KW-0411">Iron-sulfur</keyword>
<keyword evidence="4" id="KW-0677">Repeat</keyword>
<dbReference type="GO" id="GO:0046872">
    <property type="term" value="F:metal ion binding"/>
    <property type="evidence" value="ECO:0007669"/>
    <property type="project" value="UniProtKB-KW"/>
</dbReference>
<keyword evidence="6" id="KW-0408">Iron</keyword>
<dbReference type="InterPro" id="IPR050572">
    <property type="entry name" value="Fe-S_Ferredoxin"/>
</dbReference>
<dbReference type="EMBL" id="CP009706">
    <property type="protein sequence ID" value="AIU72379.1"/>
    <property type="molecule type" value="Genomic_DNA"/>
</dbReference>
<dbReference type="KEGG" id="hav:AT03_08235"/>
<dbReference type="PROSITE" id="PS00198">
    <property type="entry name" value="4FE4S_FER_1"/>
    <property type="match status" value="1"/>
</dbReference>
<dbReference type="PATRIC" id="fig|1453496.5.peg.1642"/>
<gene>
    <name evidence="9" type="ORF">AT03_08235</name>
</gene>
<feature type="domain" description="4Fe-4S ferredoxin-type" evidence="8">
    <location>
        <begin position="55"/>
        <end position="84"/>
    </location>
</feature>
<sequence length="195" mass="20837">MSEQKDQDYYRAWMSHRTVSRRGLFRGLLGAGKQAQLQVAQETVQRAVGRPPQAVAESLFLALCTACGECVDACPYGLIEIKDGAAAVQIDFSSCDTAKCNYCTAVCKTGALSPLIPSDTALRPVVAKGCIGRGNDDCRLCVHACPSQAIKFDEVDQPSFDEARCDGCGQCKTACYHGHILLVAGSPKLASLSEK</sequence>
<dbReference type="Proteomes" id="UP000029986">
    <property type="component" value="Chromosome"/>
</dbReference>
<reference evidence="9 10" key="1">
    <citation type="journal article" date="2014" name="Gut Pathog.">
        <title>Gene clusters of Hafnia alvei strain FB1 important in survival and pathogenesis: a draft genome perspective.</title>
        <authorList>
            <person name="Tan J.Y."/>
            <person name="Yin W.F."/>
            <person name="Chan K.G."/>
        </authorList>
    </citation>
    <scope>NUCLEOTIDE SEQUENCE [LARGE SCALE GENOMIC DNA]</scope>
    <source>
        <strain evidence="9 10">FB1</strain>
    </source>
</reference>
<keyword evidence="2" id="KW-0004">4Fe-4S</keyword>
<dbReference type="eggNOG" id="COG1149">
    <property type="taxonomic scope" value="Bacteria"/>
</dbReference>
<dbReference type="PANTHER" id="PTHR43687:SF6">
    <property type="entry name" value="L-ASPARTATE SEMIALDEHYDE SULFURTRANSFERASE IRON-SULFUR SUBUNIT"/>
    <property type="match status" value="1"/>
</dbReference>
<evidence type="ECO:0000256" key="5">
    <source>
        <dbReference type="ARBA" id="ARBA00022982"/>
    </source>
</evidence>
<feature type="domain" description="4Fe-4S ferredoxin-type" evidence="8">
    <location>
        <begin position="86"/>
        <end position="118"/>
    </location>
</feature>
<name>A0A097R0X0_HAFAL</name>
<evidence type="ECO:0000313" key="10">
    <source>
        <dbReference type="Proteomes" id="UP000029986"/>
    </source>
</evidence>
<keyword evidence="1" id="KW-0813">Transport</keyword>
<dbReference type="SUPFAM" id="SSF54862">
    <property type="entry name" value="4Fe-4S ferredoxins"/>
    <property type="match status" value="1"/>
</dbReference>
<evidence type="ECO:0000256" key="3">
    <source>
        <dbReference type="ARBA" id="ARBA00022723"/>
    </source>
</evidence>
<dbReference type="InterPro" id="IPR017900">
    <property type="entry name" value="4Fe4S_Fe_S_CS"/>
</dbReference>
<dbReference type="eggNOG" id="COG2768">
    <property type="taxonomic scope" value="Bacteria"/>
</dbReference>
<feature type="domain" description="4Fe-4S ferredoxin-type" evidence="8">
    <location>
        <begin position="122"/>
        <end position="155"/>
    </location>
</feature>
<dbReference type="Gene3D" id="3.30.70.20">
    <property type="match status" value="2"/>
</dbReference>
<accession>A0A097R0X0</accession>
<keyword evidence="5" id="KW-0249">Electron transport</keyword>
<evidence type="ECO:0000256" key="2">
    <source>
        <dbReference type="ARBA" id="ARBA00022485"/>
    </source>
</evidence>
<evidence type="ECO:0000259" key="8">
    <source>
        <dbReference type="PROSITE" id="PS51379"/>
    </source>
</evidence>
<dbReference type="GO" id="GO:0051539">
    <property type="term" value="F:4 iron, 4 sulfur cluster binding"/>
    <property type="evidence" value="ECO:0007669"/>
    <property type="project" value="UniProtKB-KW"/>
</dbReference>